<feature type="region of interest" description="Disordered" evidence="5">
    <location>
        <begin position="152"/>
        <end position="213"/>
    </location>
</feature>
<dbReference type="InterPro" id="IPR003598">
    <property type="entry name" value="Ig_sub2"/>
</dbReference>
<dbReference type="PROSITE" id="PS51406">
    <property type="entry name" value="FIBRINOGEN_C_2"/>
    <property type="match status" value="2"/>
</dbReference>
<dbReference type="SMART" id="SM00408">
    <property type="entry name" value="IGc2"/>
    <property type="match status" value="6"/>
</dbReference>
<sequence>ALTLVASREQTAMKQGKTDRQETTGRTSLDRLCCTSGLLLSIACCLALIHVEFKIQEQQRLISQTTTVCDKMETEILRKVQQNFKRWGGMTGEKTQENTGHKESDFRRKRSASSATSRQVSPTVTPSYVQLLIRDELRLLQNQICAKDHVLCRAGPRGKPGRRGRRGSPGKHGPQGIPGPLGIKGDSGVQGDVGPPGPRGPRGEKGQKGEQGKSISAPFFIEAPAEKTVKEGQTAVLKCEADGYPPPRVTWSRKRLTLPAGRHVTGPSNALILKNLGPEDTGIYSCSAENLLGIAPRLSKSSSQVMAEEAKNISISCSATGQPQPNITWSKSIGDLPVGAVVSTKELKVSNVQKQDGGVYICKAENILGKAEETAQVVIFSELQFSVRSPKRITPFLGSPVRLPCVAKSDLSPTVTWLFHGKPSLPTDSNILQNNTLVIPSVKNSHAGSYTCRASNALSTIEARVEIKTPFTPLSCSVIRKYVSNSSGSYVIDPDGEGGLAPFTVYCDMSDKNGVGVTVISHDSENRILVDGYEDPGSYSRSIHYSGASLSQLASLTDASSHCEQFIKYECYGSLILLDSYGWWVSRESTKMTYWGGASPGSNKCACGMTYSCADSSQQCNCGMNDAVWREDSGLLTDKTQLPVKQLRFGDTGVNGAKRVKDEKGYHILGKLKSLTLVASREQTAMKQGKTDRQETTGRTSLDRLCCTSGLLLSIACCVALIHVEFKIQEQQRLISQTTTVCDKMETEILRKVQQNFKWWGGMTGEKTQENTGHKESDFRPKRSASSSTSRQVSPTVKPSYVQLLIRDELRLLQNQICAKDHVLCRAGPRGKPGRRGRPGSPGKHGPQGISGPMGIKGELGVQGNVGPPGPRGPQGEKGEKGEQGKSISAPFFIEAPAEKTVKEGQTAVLKCEADGYPPPRVTWSRKRLTLPAGRHVTGPSNALILKNLGPEDTGIYSCSAENLLGSVNASVQLTVQCEFHEVSSFDILWLAPRLSKSSSQLMAEEGQNISIACSVSGQPQPNITWSKSIGDLPVGAVVSTTELKVNNVQKQDGGVYICKAENILGKAEETVQVVIFSALQFSVRSPKQITPFLGSPVRLPCVAKSDLSPTVTWLFHGKPSLPTDSNILQNNTLVIPSVKNSHAGSYTCRASNALSTIEAPVEIKTPITPSSCSVIRKFDSNSSGSYVIDPDGEGGLAPFTVHCDMHDKNGVGVTVISHNSESRTLVDGYDSHGDYSRSIHYSGVTLSQLRSLTRASTYCEQFIKYECYGSVLRLGSSSPVGWWVSRDSAQMLYWGGASPGSNKCACGMTNSCADSWEPCNCDKNDAEWREDSGLLTDKDHLPVKELRFGDTGTYGPNNVADEKGYHTLGKLKCYGMANA</sequence>
<organism evidence="8 9">
    <name type="scientific">Porites lobata</name>
    <dbReference type="NCBI Taxonomy" id="104759"/>
    <lineage>
        <taxon>Eukaryota</taxon>
        <taxon>Metazoa</taxon>
        <taxon>Cnidaria</taxon>
        <taxon>Anthozoa</taxon>
        <taxon>Hexacorallia</taxon>
        <taxon>Scleractinia</taxon>
        <taxon>Fungiina</taxon>
        <taxon>Poritidae</taxon>
        <taxon>Porites</taxon>
    </lineage>
</organism>
<feature type="domain" description="Ig-like" evidence="6">
    <location>
        <begin position="891"/>
        <end position="977"/>
    </location>
</feature>
<comment type="caution">
    <text evidence="8">The sequence shown here is derived from an EMBL/GenBank/DDBJ whole genome shotgun (WGS) entry which is preliminary data.</text>
</comment>
<reference evidence="8 9" key="1">
    <citation type="submission" date="2022-05" db="EMBL/GenBank/DDBJ databases">
        <authorList>
            <consortium name="Genoscope - CEA"/>
            <person name="William W."/>
        </authorList>
    </citation>
    <scope>NUCLEOTIDE SEQUENCE [LARGE SCALE GENOMIC DNA]</scope>
</reference>
<feature type="compositionally biased region" description="Basic residues" evidence="5">
    <location>
        <begin position="159"/>
        <end position="169"/>
    </location>
</feature>
<protein>
    <submittedName>
        <fullName evidence="8">Uncharacterized protein</fullName>
    </submittedName>
</protein>
<evidence type="ECO:0000259" key="7">
    <source>
        <dbReference type="PROSITE" id="PS51406"/>
    </source>
</evidence>
<feature type="compositionally biased region" description="Basic and acidic residues" evidence="5">
    <location>
        <begin position="94"/>
        <end position="106"/>
    </location>
</feature>
<keyword evidence="4" id="KW-0393">Immunoglobulin domain</keyword>
<feature type="domain" description="Ig-like" evidence="6">
    <location>
        <begin position="218"/>
        <end position="314"/>
    </location>
</feature>
<keyword evidence="9" id="KW-1185">Reference proteome</keyword>
<dbReference type="SMART" id="SM00409">
    <property type="entry name" value="IG"/>
    <property type="match status" value="6"/>
</dbReference>
<feature type="domain" description="Ig-like" evidence="6">
    <location>
        <begin position="993"/>
        <end position="1075"/>
    </location>
</feature>
<dbReference type="PROSITE" id="PS50835">
    <property type="entry name" value="IG_LIKE"/>
    <property type="match status" value="6"/>
</dbReference>
<feature type="region of interest" description="Disordered" evidence="5">
    <location>
        <begin position="763"/>
        <end position="794"/>
    </location>
</feature>
<evidence type="ECO:0000256" key="3">
    <source>
        <dbReference type="ARBA" id="ARBA00023157"/>
    </source>
</evidence>
<feature type="compositionally biased region" description="Basic and acidic residues" evidence="5">
    <location>
        <begin position="767"/>
        <end position="781"/>
    </location>
</feature>
<keyword evidence="1" id="KW-0732">Signal</keyword>
<dbReference type="EMBL" id="CALNXK010000043">
    <property type="protein sequence ID" value="CAH3126720.1"/>
    <property type="molecule type" value="Genomic_DNA"/>
</dbReference>
<feature type="domain" description="Fibrinogen C-terminal" evidence="7">
    <location>
        <begin position="467"/>
        <end position="522"/>
    </location>
</feature>
<evidence type="ECO:0000256" key="4">
    <source>
        <dbReference type="ARBA" id="ARBA00023319"/>
    </source>
</evidence>
<dbReference type="InterPro" id="IPR007110">
    <property type="entry name" value="Ig-like_dom"/>
</dbReference>
<feature type="compositionally biased region" description="Low complexity" evidence="5">
    <location>
        <begin position="784"/>
        <end position="794"/>
    </location>
</feature>
<dbReference type="Pfam" id="PF07679">
    <property type="entry name" value="I-set"/>
    <property type="match status" value="3"/>
</dbReference>
<dbReference type="Gene3D" id="2.60.40.10">
    <property type="entry name" value="Immunoglobulins"/>
    <property type="match status" value="6"/>
</dbReference>
<dbReference type="InterPro" id="IPR051170">
    <property type="entry name" value="Neural/epithelial_adhesion"/>
</dbReference>
<dbReference type="InterPro" id="IPR036056">
    <property type="entry name" value="Fibrinogen-like_C"/>
</dbReference>
<dbReference type="InterPro" id="IPR002181">
    <property type="entry name" value="Fibrinogen_a/b/g_C_dom"/>
</dbReference>
<dbReference type="InterPro" id="IPR013783">
    <property type="entry name" value="Ig-like_fold"/>
</dbReference>
<dbReference type="InterPro" id="IPR013098">
    <property type="entry name" value="Ig_I-set"/>
</dbReference>
<evidence type="ECO:0000313" key="9">
    <source>
        <dbReference type="Proteomes" id="UP001159405"/>
    </source>
</evidence>
<feature type="compositionally biased region" description="Basic and acidic residues" evidence="5">
    <location>
        <begin position="875"/>
        <end position="884"/>
    </location>
</feature>
<evidence type="ECO:0000256" key="2">
    <source>
        <dbReference type="ARBA" id="ARBA00022737"/>
    </source>
</evidence>
<evidence type="ECO:0000313" key="8">
    <source>
        <dbReference type="EMBL" id="CAH3126720.1"/>
    </source>
</evidence>
<evidence type="ECO:0000256" key="1">
    <source>
        <dbReference type="ARBA" id="ARBA00022729"/>
    </source>
</evidence>
<keyword evidence="3" id="KW-1015">Disulfide bond</keyword>
<feature type="region of interest" description="Disordered" evidence="5">
    <location>
        <begin position="1"/>
        <end position="23"/>
    </location>
</feature>
<feature type="region of interest" description="Disordered" evidence="5">
    <location>
        <begin position="825"/>
        <end position="885"/>
    </location>
</feature>
<keyword evidence="2" id="KW-0677">Repeat</keyword>
<feature type="domain" description="Ig-like" evidence="6">
    <location>
        <begin position="398"/>
        <end position="468"/>
    </location>
</feature>
<dbReference type="Gene3D" id="2.60.120.1000">
    <property type="match status" value="2"/>
</dbReference>
<dbReference type="NCBIfam" id="NF040941">
    <property type="entry name" value="GGGWT_bact"/>
    <property type="match status" value="2"/>
</dbReference>
<dbReference type="InterPro" id="IPR036179">
    <property type="entry name" value="Ig-like_dom_sf"/>
</dbReference>
<dbReference type="SUPFAM" id="SSF56496">
    <property type="entry name" value="Fibrinogen C-terminal domain-like"/>
    <property type="match status" value="2"/>
</dbReference>
<dbReference type="InterPro" id="IPR008160">
    <property type="entry name" value="Collagen"/>
</dbReference>
<dbReference type="PANTHER" id="PTHR12231:SF253">
    <property type="entry name" value="DPR-INTERACTING PROTEIN ETA, ISOFORM B-RELATED"/>
    <property type="match status" value="1"/>
</dbReference>
<feature type="domain" description="Ig-like" evidence="6">
    <location>
        <begin position="315"/>
        <end position="378"/>
    </location>
</feature>
<gene>
    <name evidence="8" type="ORF">PLOB_00032854</name>
</gene>
<evidence type="ECO:0000256" key="5">
    <source>
        <dbReference type="SAM" id="MobiDB-lite"/>
    </source>
</evidence>
<dbReference type="InterPro" id="IPR003599">
    <property type="entry name" value="Ig_sub"/>
</dbReference>
<dbReference type="PANTHER" id="PTHR12231">
    <property type="entry name" value="CTX-RELATED TYPE I TRANSMEMBRANE PROTEIN"/>
    <property type="match status" value="1"/>
</dbReference>
<proteinExistence type="predicted"/>
<dbReference type="SUPFAM" id="SSF48726">
    <property type="entry name" value="Immunoglobulin"/>
    <property type="match status" value="6"/>
</dbReference>
<feature type="compositionally biased region" description="Basic and acidic residues" evidence="5">
    <location>
        <begin position="201"/>
        <end position="211"/>
    </location>
</feature>
<feature type="region of interest" description="Disordered" evidence="5">
    <location>
        <begin position="87"/>
        <end position="121"/>
    </location>
</feature>
<dbReference type="Pfam" id="PF01391">
    <property type="entry name" value="Collagen"/>
    <property type="match status" value="2"/>
</dbReference>
<name>A0ABN8NZ12_9CNID</name>
<dbReference type="Proteomes" id="UP001159405">
    <property type="component" value="Unassembled WGS sequence"/>
</dbReference>
<feature type="domain" description="Fibrinogen C-terminal" evidence="7">
    <location>
        <begin position="1164"/>
        <end position="1219"/>
    </location>
</feature>
<evidence type="ECO:0000259" key="6">
    <source>
        <dbReference type="PROSITE" id="PS50835"/>
    </source>
</evidence>
<accession>A0ABN8NZ12</accession>
<feature type="non-terminal residue" evidence="8">
    <location>
        <position position="1"/>
    </location>
</feature>
<dbReference type="Pfam" id="PF13927">
    <property type="entry name" value="Ig_3"/>
    <property type="match status" value="3"/>
</dbReference>
<feature type="domain" description="Ig-like" evidence="6">
    <location>
        <begin position="1095"/>
        <end position="1165"/>
    </location>
</feature>